<dbReference type="EMBL" id="AJAU01000022">
    <property type="protein sequence ID" value="EOL43646.1"/>
    <property type="molecule type" value="Genomic_DNA"/>
</dbReference>
<dbReference type="STRING" id="317735.RU98_GL000149"/>
<name>R3W791_9ENTE</name>
<sequence>MSGKAQYSNQKVENQITSYLNKVIVNAANNYYNTKNRRQEREYLIDDMNQVPTENYTIEMQVPNTVIVGIPIYIQHNRTFELLTSLKEKEALFLVYHYFLELNIPEVAALLKMKVSGVYSLRNRLLKKIRRNFRL</sequence>
<accession>R3W791</accession>
<dbReference type="OrthoDB" id="2188596at2"/>
<dbReference type="RefSeq" id="WP_010773055.1">
    <property type="nucleotide sequence ID" value="NZ_KB946335.1"/>
</dbReference>
<dbReference type="Gene3D" id="1.10.10.10">
    <property type="entry name" value="Winged helix-like DNA-binding domain superfamily/Winged helix DNA-binding domain"/>
    <property type="match status" value="1"/>
</dbReference>
<dbReference type="InterPro" id="IPR013324">
    <property type="entry name" value="RNA_pol_sigma_r3/r4-like"/>
</dbReference>
<comment type="caution">
    <text evidence="1">The sequence shown here is derived from an EMBL/GenBank/DDBJ whole genome shotgun (WGS) entry which is preliminary data.</text>
</comment>
<dbReference type="eggNOG" id="ENOG5030JJ5">
    <property type="taxonomic scope" value="Bacteria"/>
</dbReference>
<proteinExistence type="predicted"/>
<dbReference type="PATRIC" id="fig|1158612.3.peg.2943"/>
<dbReference type="SUPFAM" id="SSF88659">
    <property type="entry name" value="Sigma3 and sigma4 domains of RNA polymerase sigma factors"/>
    <property type="match status" value="1"/>
</dbReference>
<dbReference type="Proteomes" id="UP000013840">
    <property type="component" value="Unassembled WGS sequence"/>
</dbReference>
<protein>
    <recommendedName>
        <fullName evidence="3">Sigma-70 family RNA polymerase sigma factor</fullName>
    </recommendedName>
</protein>
<dbReference type="AlphaFoldDB" id="R3W791"/>
<evidence type="ECO:0000313" key="2">
    <source>
        <dbReference type="Proteomes" id="UP000013840"/>
    </source>
</evidence>
<reference evidence="1 2" key="1">
    <citation type="submission" date="2013-02" db="EMBL/GenBank/DDBJ databases">
        <title>The Genome Sequence of Enterococcus caccae BAA-1240.</title>
        <authorList>
            <consortium name="The Broad Institute Genome Sequencing Platform"/>
            <consortium name="The Broad Institute Genome Sequencing Center for Infectious Disease"/>
            <person name="Earl A.M."/>
            <person name="Gilmore M.S."/>
            <person name="Lebreton F."/>
            <person name="Walker B."/>
            <person name="Young S.K."/>
            <person name="Zeng Q."/>
            <person name="Gargeya S."/>
            <person name="Fitzgerald M."/>
            <person name="Haas B."/>
            <person name="Abouelleil A."/>
            <person name="Alvarado L."/>
            <person name="Arachchi H.M."/>
            <person name="Berlin A.M."/>
            <person name="Chapman S.B."/>
            <person name="Dewar J."/>
            <person name="Goldberg J."/>
            <person name="Griggs A."/>
            <person name="Gujja S."/>
            <person name="Hansen M."/>
            <person name="Howarth C."/>
            <person name="Imamovic A."/>
            <person name="Larimer J."/>
            <person name="McCowan C."/>
            <person name="Murphy C."/>
            <person name="Neiman D."/>
            <person name="Pearson M."/>
            <person name="Priest M."/>
            <person name="Roberts A."/>
            <person name="Saif S."/>
            <person name="Shea T."/>
            <person name="Sisk P."/>
            <person name="Sykes S."/>
            <person name="Wortman J."/>
            <person name="Nusbaum C."/>
            <person name="Birren B."/>
        </authorList>
    </citation>
    <scope>NUCLEOTIDE SEQUENCE [LARGE SCALE GENOMIC DNA]</scope>
    <source>
        <strain evidence="1 2">ATCC BAA-1240</strain>
    </source>
</reference>
<evidence type="ECO:0008006" key="3">
    <source>
        <dbReference type="Google" id="ProtNLM"/>
    </source>
</evidence>
<dbReference type="InterPro" id="IPR036388">
    <property type="entry name" value="WH-like_DNA-bd_sf"/>
</dbReference>
<evidence type="ECO:0000313" key="1">
    <source>
        <dbReference type="EMBL" id="EOL43646.1"/>
    </source>
</evidence>
<gene>
    <name evidence="1" type="ORF">UC7_02976</name>
</gene>
<organism evidence="1 2">
    <name type="scientific">Enterococcus caccae ATCC BAA-1240</name>
    <dbReference type="NCBI Taxonomy" id="1158612"/>
    <lineage>
        <taxon>Bacteria</taxon>
        <taxon>Bacillati</taxon>
        <taxon>Bacillota</taxon>
        <taxon>Bacilli</taxon>
        <taxon>Lactobacillales</taxon>
        <taxon>Enterococcaceae</taxon>
        <taxon>Enterococcus</taxon>
    </lineage>
</organism>
<keyword evidence="2" id="KW-1185">Reference proteome</keyword>